<feature type="transmembrane region" description="Helical" evidence="6">
    <location>
        <begin position="65"/>
        <end position="82"/>
    </location>
</feature>
<feature type="transmembrane region" description="Helical" evidence="6">
    <location>
        <begin position="16"/>
        <end position="34"/>
    </location>
</feature>
<name>A0A2S6HQX0_9FIRM</name>
<accession>A0A2S6HQX0</accession>
<dbReference type="GO" id="GO:0005886">
    <property type="term" value="C:plasma membrane"/>
    <property type="evidence" value="ECO:0007669"/>
    <property type="project" value="UniProtKB-SubCell"/>
</dbReference>
<comment type="subcellular location">
    <subcellularLocation>
        <location evidence="1">Cell membrane</location>
        <topology evidence="1">Multi-pass membrane protein</topology>
    </subcellularLocation>
</comment>
<proteinExistence type="predicted"/>
<dbReference type="EMBL" id="PTJA01000008">
    <property type="protein sequence ID" value="PPK80001.1"/>
    <property type="molecule type" value="Genomic_DNA"/>
</dbReference>
<dbReference type="PANTHER" id="PTHR30482:SF10">
    <property type="entry name" value="HIGH-AFFINITY BRANCHED-CHAIN AMINO ACID TRANSPORT PROTEIN BRAE"/>
    <property type="match status" value="1"/>
</dbReference>
<dbReference type="Pfam" id="PF02653">
    <property type="entry name" value="BPD_transp_2"/>
    <property type="match status" value="1"/>
</dbReference>
<keyword evidence="5 6" id="KW-0472">Membrane</keyword>
<evidence type="ECO:0000256" key="2">
    <source>
        <dbReference type="ARBA" id="ARBA00022475"/>
    </source>
</evidence>
<feature type="transmembrane region" description="Helical" evidence="6">
    <location>
        <begin position="115"/>
        <end position="135"/>
    </location>
</feature>
<keyword evidence="4 6" id="KW-1133">Transmembrane helix</keyword>
<keyword evidence="3 6" id="KW-0812">Transmembrane</keyword>
<dbReference type="InterPro" id="IPR001851">
    <property type="entry name" value="ABC_transp_permease"/>
</dbReference>
<feature type="transmembrane region" description="Helical" evidence="6">
    <location>
        <begin position="88"/>
        <end position="108"/>
    </location>
</feature>
<evidence type="ECO:0000256" key="6">
    <source>
        <dbReference type="SAM" id="Phobius"/>
    </source>
</evidence>
<dbReference type="InterPro" id="IPR043428">
    <property type="entry name" value="LivM-like"/>
</dbReference>
<organism evidence="7 8">
    <name type="scientific">Lacrimispora xylanisolvens</name>
    <dbReference type="NCBI Taxonomy" id="384636"/>
    <lineage>
        <taxon>Bacteria</taxon>
        <taxon>Bacillati</taxon>
        <taxon>Bacillota</taxon>
        <taxon>Clostridia</taxon>
        <taxon>Lachnospirales</taxon>
        <taxon>Lachnospiraceae</taxon>
        <taxon>Lacrimispora</taxon>
    </lineage>
</organism>
<evidence type="ECO:0000256" key="5">
    <source>
        <dbReference type="ARBA" id="ARBA00023136"/>
    </source>
</evidence>
<dbReference type="CDD" id="cd06581">
    <property type="entry name" value="TM_PBP1_LivM_like"/>
    <property type="match status" value="1"/>
</dbReference>
<evidence type="ECO:0000256" key="4">
    <source>
        <dbReference type="ARBA" id="ARBA00022989"/>
    </source>
</evidence>
<dbReference type="GO" id="GO:0015658">
    <property type="term" value="F:branched-chain amino acid transmembrane transporter activity"/>
    <property type="evidence" value="ECO:0007669"/>
    <property type="project" value="InterPro"/>
</dbReference>
<dbReference type="RefSeq" id="WP_170072413.1">
    <property type="nucleotide sequence ID" value="NZ_PTJA01000008.1"/>
</dbReference>
<sequence length="327" mass="36075">MNLRLKNAISNRKKDLIILLVLLLMPVFLNVIHFEYAFTIVSFIFIYIIAVSGLDIVFGYSGQISLGHAAFFAIGAYGSAILHKYTHIPVILTMIIAAFLAAVIGAGLAYPASKLVFHFLSLATIAFGEIVYQLVAQSPYEITGNFTGFFTESVSIFGYKLNTYSKFYYFGLISVLVFLLMKNNLIKSKVGRAFIAIRENSHAADGMGINVRNYKILAFAISAFFTAFSGGMYAHCVKFISPDTFMYKQSVMFLTMLLFGGTASRFGPIFGAVSVLILNEALRATEKYQLLIYGVLLLIVIVVLPGGLYGAYQDVAVKFRKKGVNKC</sequence>
<evidence type="ECO:0000313" key="8">
    <source>
        <dbReference type="Proteomes" id="UP000237749"/>
    </source>
</evidence>
<keyword evidence="8" id="KW-1185">Reference proteome</keyword>
<feature type="transmembrane region" description="Helical" evidence="6">
    <location>
        <begin position="167"/>
        <end position="185"/>
    </location>
</feature>
<feature type="transmembrane region" description="Helical" evidence="6">
    <location>
        <begin position="290"/>
        <end position="312"/>
    </location>
</feature>
<dbReference type="PANTHER" id="PTHR30482">
    <property type="entry name" value="HIGH-AFFINITY BRANCHED-CHAIN AMINO ACID TRANSPORT SYSTEM PERMEASE"/>
    <property type="match status" value="1"/>
</dbReference>
<protein>
    <submittedName>
        <fullName evidence="7">Amino acid/amide ABC transporter membrane protein 2 (HAAT family)</fullName>
    </submittedName>
</protein>
<evidence type="ECO:0000313" key="7">
    <source>
        <dbReference type="EMBL" id="PPK80001.1"/>
    </source>
</evidence>
<dbReference type="AlphaFoldDB" id="A0A2S6HQX0"/>
<dbReference type="Proteomes" id="UP000237749">
    <property type="component" value="Unassembled WGS sequence"/>
</dbReference>
<feature type="transmembrane region" description="Helical" evidence="6">
    <location>
        <begin position="254"/>
        <end position="278"/>
    </location>
</feature>
<feature type="transmembrane region" description="Helical" evidence="6">
    <location>
        <begin position="216"/>
        <end position="234"/>
    </location>
</feature>
<keyword evidence="2" id="KW-1003">Cell membrane</keyword>
<comment type="caution">
    <text evidence="7">The sequence shown here is derived from an EMBL/GenBank/DDBJ whole genome shotgun (WGS) entry which is preliminary data.</text>
</comment>
<evidence type="ECO:0000256" key="1">
    <source>
        <dbReference type="ARBA" id="ARBA00004651"/>
    </source>
</evidence>
<feature type="transmembrane region" description="Helical" evidence="6">
    <location>
        <begin position="40"/>
        <end position="58"/>
    </location>
</feature>
<gene>
    <name evidence="7" type="ORF">BXY41_108226</name>
</gene>
<reference evidence="7 8" key="1">
    <citation type="submission" date="2018-02" db="EMBL/GenBank/DDBJ databases">
        <title>Genomic Encyclopedia of Archaeal and Bacterial Type Strains, Phase II (KMG-II): from individual species to whole genera.</title>
        <authorList>
            <person name="Goeker M."/>
        </authorList>
    </citation>
    <scope>NUCLEOTIDE SEQUENCE [LARGE SCALE GENOMIC DNA]</scope>
    <source>
        <strain evidence="7 8">DSM 3808</strain>
    </source>
</reference>
<evidence type="ECO:0000256" key="3">
    <source>
        <dbReference type="ARBA" id="ARBA00022692"/>
    </source>
</evidence>